<dbReference type="Proteomes" id="UP000189818">
    <property type="component" value="Unassembled WGS sequence"/>
</dbReference>
<gene>
    <name evidence="1" type="ORF">SAMN06295920_104114</name>
</gene>
<evidence type="ECO:0000313" key="1">
    <source>
        <dbReference type="EMBL" id="SKB59826.1"/>
    </source>
</evidence>
<dbReference type="EMBL" id="FUYM01000004">
    <property type="protein sequence ID" value="SKB59826.1"/>
    <property type="molecule type" value="Genomic_DNA"/>
</dbReference>
<reference evidence="2" key="1">
    <citation type="submission" date="2017-02" db="EMBL/GenBank/DDBJ databases">
        <authorList>
            <person name="Varghese N."/>
            <person name="Submissions S."/>
        </authorList>
    </citation>
    <scope>NUCLEOTIDE SEQUENCE [LARGE SCALE GENOMIC DNA]</scope>
    <source>
        <strain evidence="2">UM2</strain>
    </source>
</reference>
<protein>
    <submittedName>
        <fullName evidence="1">Uncharacterized protein</fullName>
    </submittedName>
</protein>
<organism evidence="1 2">
    <name type="scientific">Rhizorhabdus histidinilytica</name>
    <dbReference type="NCBI Taxonomy" id="439228"/>
    <lineage>
        <taxon>Bacteria</taxon>
        <taxon>Pseudomonadati</taxon>
        <taxon>Pseudomonadota</taxon>
        <taxon>Alphaproteobacteria</taxon>
        <taxon>Sphingomonadales</taxon>
        <taxon>Sphingomonadaceae</taxon>
        <taxon>Rhizorhabdus</taxon>
    </lineage>
</organism>
<dbReference type="STRING" id="439228.SAMN06295920_104114"/>
<proteinExistence type="predicted"/>
<accession>A0A1T5CKF8</accession>
<keyword evidence="2" id="KW-1185">Reference proteome</keyword>
<sequence length="223" mass="24909">MAFILSPLHMDLISLASIRRKPDGLIGMTQVSRTRPKNEAGIFQGIAAIPGDGMLLCSRAPRHSERGRPIRLRDHSATLGPVTANNFVHFHFKFVDFVLETISSAIEWFALSFRIISGIIDSIFTLHPTGHDNDRHHRGFGRHDLGNYFQLDTALDHFTARTPRPVAVETGRDRPPAMAAGPLVASYLAFPAGRDQLRPPCEALRRKRCRRAVRCEREGVCVP</sequence>
<evidence type="ECO:0000313" key="2">
    <source>
        <dbReference type="Proteomes" id="UP000189818"/>
    </source>
</evidence>
<name>A0A1T5CKF8_9SPHN</name>
<dbReference type="AlphaFoldDB" id="A0A1T5CKF8"/>